<organism evidence="1 2">
    <name type="scientific">Ancylobacter aquaticus</name>
    <dbReference type="NCBI Taxonomy" id="100"/>
    <lineage>
        <taxon>Bacteria</taxon>
        <taxon>Pseudomonadati</taxon>
        <taxon>Pseudomonadota</taxon>
        <taxon>Alphaproteobacteria</taxon>
        <taxon>Hyphomicrobiales</taxon>
        <taxon>Xanthobacteraceae</taxon>
        <taxon>Ancylobacter</taxon>
    </lineage>
</organism>
<reference evidence="1 2" key="1">
    <citation type="submission" date="2019-03" db="EMBL/GenBank/DDBJ databases">
        <title>Genomic Encyclopedia of Type Strains, Phase IV (KMG-IV): sequencing the most valuable type-strain genomes for metagenomic binning, comparative biology and taxonomic classification.</title>
        <authorList>
            <person name="Goeker M."/>
        </authorList>
    </citation>
    <scope>NUCLEOTIDE SEQUENCE [LARGE SCALE GENOMIC DNA]</scope>
    <source>
        <strain evidence="1 2">DSM 101</strain>
    </source>
</reference>
<sequence length="90" mass="9698">MVRTVHATGWLRASGLGSSTATFEISFEDGRASGRVLSEMIMIIEARAAGRAILVTEAGRWINIKPTDLTAAGLGFIVLQDADEVSRFFI</sequence>
<protein>
    <submittedName>
        <fullName evidence="1">Uncharacterized protein</fullName>
    </submittedName>
</protein>
<accession>A0A4V2PJL3</accession>
<proteinExistence type="predicted"/>
<gene>
    <name evidence="1" type="ORF">EV667_3014</name>
</gene>
<evidence type="ECO:0000313" key="2">
    <source>
        <dbReference type="Proteomes" id="UP000295030"/>
    </source>
</evidence>
<name>A0A4V2PJL3_ANCAQ</name>
<dbReference type="Proteomes" id="UP000295030">
    <property type="component" value="Unassembled WGS sequence"/>
</dbReference>
<keyword evidence="2" id="KW-1185">Reference proteome</keyword>
<evidence type="ECO:0000313" key="1">
    <source>
        <dbReference type="EMBL" id="TCK28996.1"/>
    </source>
</evidence>
<dbReference type="AlphaFoldDB" id="A0A4V2PJL3"/>
<dbReference type="EMBL" id="SMFY01000002">
    <property type="protein sequence ID" value="TCK28996.1"/>
    <property type="molecule type" value="Genomic_DNA"/>
</dbReference>
<comment type="caution">
    <text evidence="1">The sequence shown here is derived from an EMBL/GenBank/DDBJ whole genome shotgun (WGS) entry which is preliminary data.</text>
</comment>